<gene>
    <name evidence="2" type="ORF">P7K49_040987</name>
</gene>
<accession>A0ABQ9TAS1</accession>
<organism evidence="2 3">
    <name type="scientific">Saguinus oedipus</name>
    <name type="common">Cotton-top tamarin</name>
    <name type="synonym">Oedipomidas oedipus</name>
    <dbReference type="NCBI Taxonomy" id="9490"/>
    <lineage>
        <taxon>Eukaryota</taxon>
        <taxon>Metazoa</taxon>
        <taxon>Chordata</taxon>
        <taxon>Craniata</taxon>
        <taxon>Vertebrata</taxon>
        <taxon>Euteleostomi</taxon>
        <taxon>Mammalia</taxon>
        <taxon>Eutheria</taxon>
        <taxon>Euarchontoglires</taxon>
        <taxon>Primates</taxon>
        <taxon>Haplorrhini</taxon>
        <taxon>Platyrrhini</taxon>
        <taxon>Cebidae</taxon>
        <taxon>Callitrichinae</taxon>
        <taxon>Saguinus</taxon>
    </lineage>
</organism>
<name>A0ABQ9TAS1_SAGOE</name>
<proteinExistence type="predicted"/>
<evidence type="ECO:0000313" key="3">
    <source>
        <dbReference type="Proteomes" id="UP001266305"/>
    </source>
</evidence>
<reference evidence="2 3" key="1">
    <citation type="submission" date="2023-05" db="EMBL/GenBank/DDBJ databases">
        <title>B98-5 Cell Line De Novo Hybrid Assembly: An Optical Mapping Approach.</title>
        <authorList>
            <person name="Kananen K."/>
            <person name="Auerbach J.A."/>
            <person name="Kautto E."/>
            <person name="Blachly J.S."/>
        </authorList>
    </citation>
    <scope>NUCLEOTIDE SEQUENCE [LARGE SCALE GENOMIC DNA]</scope>
    <source>
        <strain evidence="2">B95-8</strain>
        <tissue evidence="2">Cell line</tissue>
    </source>
</reference>
<evidence type="ECO:0000313" key="2">
    <source>
        <dbReference type="EMBL" id="KAK2081780.1"/>
    </source>
</evidence>
<feature type="region of interest" description="Disordered" evidence="1">
    <location>
        <begin position="1"/>
        <end position="44"/>
    </location>
</feature>
<protein>
    <submittedName>
        <fullName evidence="2">Uncharacterized protein</fullName>
    </submittedName>
</protein>
<dbReference type="Proteomes" id="UP001266305">
    <property type="component" value="Unassembled WGS sequence"/>
</dbReference>
<keyword evidence="3" id="KW-1185">Reference proteome</keyword>
<feature type="non-terminal residue" evidence="2">
    <location>
        <position position="69"/>
    </location>
</feature>
<evidence type="ECO:0000256" key="1">
    <source>
        <dbReference type="SAM" id="MobiDB-lite"/>
    </source>
</evidence>
<sequence length="69" mass="7141">MAMGVCGQGQQSPQKVKAHTPRSSCGRPSGARSLQVESTAAAETQSWGGVWLIVIKEAPSFPKGRAGST</sequence>
<dbReference type="EMBL" id="JASSZA010000090">
    <property type="protein sequence ID" value="KAK2081780.1"/>
    <property type="molecule type" value="Genomic_DNA"/>
</dbReference>
<comment type="caution">
    <text evidence="2">The sequence shown here is derived from an EMBL/GenBank/DDBJ whole genome shotgun (WGS) entry which is preliminary data.</text>
</comment>
<feature type="compositionally biased region" description="Polar residues" evidence="1">
    <location>
        <begin position="35"/>
        <end position="44"/>
    </location>
</feature>